<accession>A0A0W8E385</accession>
<reference evidence="13" key="1">
    <citation type="journal article" date="2015" name="Proc. Natl. Acad. Sci. U.S.A.">
        <title>Networks of energetic and metabolic interactions define dynamics in microbial communities.</title>
        <authorList>
            <person name="Embree M."/>
            <person name="Liu J.K."/>
            <person name="Al-Bassam M.M."/>
            <person name="Zengler K."/>
        </authorList>
    </citation>
    <scope>NUCLEOTIDE SEQUENCE</scope>
</reference>
<dbReference type="GO" id="GO:0019843">
    <property type="term" value="F:rRNA binding"/>
    <property type="evidence" value="ECO:0007669"/>
    <property type="project" value="UniProtKB-KW"/>
</dbReference>
<dbReference type="GO" id="GO:0006417">
    <property type="term" value="P:regulation of translation"/>
    <property type="evidence" value="ECO:0007669"/>
    <property type="project" value="UniProtKB-KW"/>
</dbReference>
<evidence type="ECO:0000256" key="8">
    <source>
        <dbReference type="ARBA" id="ARBA00022845"/>
    </source>
</evidence>
<dbReference type="AlphaFoldDB" id="A0A0W8E385"/>
<feature type="domain" description="ABC transporter" evidence="12">
    <location>
        <begin position="319"/>
        <end position="554"/>
    </location>
</feature>
<dbReference type="PROSITE" id="PS00211">
    <property type="entry name" value="ABC_TRANSPORTER_1"/>
    <property type="match status" value="1"/>
</dbReference>
<dbReference type="FunFam" id="3.40.50.300:FF:000183">
    <property type="entry name" value="ABC transporter ATP-binding protein yjjK"/>
    <property type="match status" value="1"/>
</dbReference>
<dbReference type="GO" id="GO:0005524">
    <property type="term" value="F:ATP binding"/>
    <property type="evidence" value="ECO:0007669"/>
    <property type="project" value="UniProtKB-KW"/>
</dbReference>
<comment type="caution">
    <text evidence="13">The sequence shown here is derived from an EMBL/GenBank/DDBJ whole genome shotgun (WGS) entry which is preliminary data.</text>
</comment>
<dbReference type="PANTHER" id="PTHR42855">
    <property type="entry name" value="ABC TRANSPORTER ATP-BINDING SUBUNIT"/>
    <property type="match status" value="1"/>
</dbReference>
<dbReference type="GO" id="GO:0016887">
    <property type="term" value="F:ATP hydrolysis activity"/>
    <property type="evidence" value="ECO:0007669"/>
    <property type="project" value="InterPro"/>
</dbReference>
<dbReference type="InterPro" id="IPR051309">
    <property type="entry name" value="ABCF_ATPase"/>
</dbReference>
<dbReference type="Pfam" id="PF16326">
    <property type="entry name" value="ABC_tran_CTD"/>
    <property type="match status" value="1"/>
</dbReference>
<dbReference type="InterPro" id="IPR032781">
    <property type="entry name" value="ABC_tran_Xtn"/>
</dbReference>
<keyword evidence="10" id="KW-0648">Protein biosynthesis</keyword>
<keyword evidence="8" id="KW-0810">Translation regulation</keyword>
<evidence type="ECO:0000256" key="2">
    <source>
        <dbReference type="ARBA" id="ARBA00022555"/>
    </source>
</evidence>
<keyword evidence="11" id="KW-0175">Coiled coil</keyword>
<feature type="coiled-coil region" evidence="11">
    <location>
        <begin position="569"/>
        <end position="596"/>
    </location>
</feature>
<keyword evidence="4" id="KW-0677">Repeat</keyword>
<dbReference type="InterPro" id="IPR037118">
    <property type="entry name" value="Val-tRNA_synth_C_sf"/>
</dbReference>
<keyword evidence="1" id="KW-0963">Cytoplasm</keyword>
<dbReference type="CDD" id="cd03221">
    <property type="entry name" value="ABCF_EF-3"/>
    <property type="match status" value="2"/>
</dbReference>
<dbReference type="PROSITE" id="PS50893">
    <property type="entry name" value="ABC_TRANSPORTER_2"/>
    <property type="match status" value="2"/>
</dbReference>
<dbReference type="Pfam" id="PF00005">
    <property type="entry name" value="ABC_tran"/>
    <property type="match status" value="2"/>
</dbReference>
<keyword evidence="6" id="KW-0378">Hydrolase</keyword>
<keyword evidence="2" id="KW-0820">tRNA-binding</keyword>
<dbReference type="InterPro" id="IPR017871">
    <property type="entry name" value="ABC_transporter-like_CS"/>
</dbReference>
<dbReference type="Gene3D" id="1.10.287.380">
    <property type="entry name" value="Valyl-tRNA synthetase, C-terminal domain"/>
    <property type="match status" value="1"/>
</dbReference>
<evidence type="ECO:0000313" key="13">
    <source>
        <dbReference type="EMBL" id="KUG03090.1"/>
    </source>
</evidence>
<gene>
    <name evidence="13" type="ORF">ASZ90_019501</name>
</gene>
<dbReference type="InterPro" id="IPR003439">
    <property type="entry name" value="ABC_transporter-like_ATP-bd"/>
</dbReference>
<dbReference type="Gene3D" id="3.40.50.300">
    <property type="entry name" value="P-loop containing nucleotide triphosphate hydrolases"/>
    <property type="match status" value="2"/>
</dbReference>
<evidence type="ECO:0000256" key="9">
    <source>
        <dbReference type="ARBA" id="ARBA00022884"/>
    </source>
</evidence>
<keyword evidence="9" id="KW-0694">RNA-binding</keyword>
<protein>
    <submittedName>
        <fullName evidence="13">Atpase component of abc transporter</fullName>
    </submittedName>
</protein>
<sequence length="636" mass="72585">MSILTIENVSKSYGERILFDNISFTLEDQDKVGLIGINGIGKSTLLNLISGQDTADAGTINTSRGLTIEYLSQNPVFNQQATVIEQVLKGDSLAMKAIREYQLTLEDINSKPDNIDLQILLAELTSQITSLDAWHLESQVKTILSKLGIRDYEERMVNLSGGQRKRVALASALITPCNLLLLDEPTNHLDNDTIEWLEKYLANRKGALLMITHDRYFLDRVVNKIFELDNGNLYVYDGSYSRFVEKKIERRALESALEAKRHSLYRQELEWIRTGPRARRTKQKARIQRFEELKESMGVSDESKLDISVGHSRLGKKTLEITSVSKSYDERLIIKDFDYILLRNDRIGIIGDNATGKSTLLNILAGQIKADSGSIDIGPTVKIAYLSQESEDMDHNLRAIEYIRNTAEYITTAEGSKISAGKMMEKFLFPADLQWTPISRLSGGEKRRLYLLKVLMDAPNLLLLDEPTNDLDINTLQVLENYIDEFNGAVISASHDRYFLDRTCHKIFSLEGSGKIIIHVGNYSDFLEYKLMDPSEKNSETISKINEPARSEKVTQRPLKFTYKEQLEYNTIDADIEALENELSRLDDEMSSISSDFVKLQELCKKKEETEEDLLYKMERQEYLSNLEKKYKNSKI</sequence>
<evidence type="ECO:0000256" key="3">
    <source>
        <dbReference type="ARBA" id="ARBA00022730"/>
    </source>
</evidence>
<dbReference type="Pfam" id="PF12848">
    <property type="entry name" value="ABC_tran_Xtn"/>
    <property type="match status" value="1"/>
</dbReference>
<dbReference type="SUPFAM" id="SSF52540">
    <property type="entry name" value="P-loop containing nucleoside triphosphate hydrolases"/>
    <property type="match status" value="2"/>
</dbReference>
<dbReference type="InterPro" id="IPR003593">
    <property type="entry name" value="AAA+_ATPase"/>
</dbReference>
<dbReference type="SMART" id="SM00382">
    <property type="entry name" value="AAA"/>
    <property type="match status" value="2"/>
</dbReference>
<evidence type="ECO:0000256" key="5">
    <source>
        <dbReference type="ARBA" id="ARBA00022741"/>
    </source>
</evidence>
<dbReference type="PANTHER" id="PTHR42855:SF1">
    <property type="entry name" value="ABC TRANSPORTER DOMAIN-CONTAINING PROTEIN"/>
    <property type="match status" value="1"/>
</dbReference>
<organism evidence="13">
    <name type="scientific">hydrocarbon metagenome</name>
    <dbReference type="NCBI Taxonomy" id="938273"/>
    <lineage>
        <taxon>unclassified sequences</taxon>
        <taxon>metagenomes</taxon>
        <taxon>ecological metagenomes</taxon>
    </lineage>
</organism>
<dbReference type="GO" id="GO:0000049">
    <property type="term" value="F:tRNA binding"/>
    <property type="evidence" value="ECO:0007669"/>
    <property type="project" value="UniProtKB-KW"/>
</dbReference>
<evidence type="ECO:0000256" key="7">
    <source>
        <dbReference type="ARBA" id="ARBA00022840"/>
    </source>
</evidence>
<dbReference type="GO" id="GO:0006412">
    <property type="term" value="P:translation"/>
    <property type="evidence" value="ECO:0007669"/>
    <property type="project" value="UniProtKB-KW"/>
</dbReference>
<keyword evidence="3" id="KW-0699">rRNA-binding</keyword>
<evidence type="ECO:0000259" key="12">
    <source>
        <dbReference type="PROSITE" id="PS50893"/>
    </source>
</evidence>
<dbReference type="InterPro" id="IPR027417">
    <property type="entry name" value="P-loop_NTPase"/>
</dbReference>
<name>A0A0W8E385_9ZZZZ</name>
<evidence type="ECO:0000256" key="1">
    <source>
        <dbReference type="ARBA" id="ARBA00022490"/>
    </source>
</evidence>
<feature type="domain" description="ABC transporter" evidence="12">
    <location>
        <begin position="4"/>
        <end position="255"/>
    </location>
</feature>
<proteinExistence type="predicted"/>
<dbReference type="InterPro" id="IPR032524">
    <property type="entry name" value="ABC_tran_C"/>
</dbReference>
<evidence type="ECO:0000256" key="10">
    <source>
        <dbReference type="ARBA" id="ARBA00022917"/>
    </source>
</evidence>
<keyword evidence="7" id="KW-0067">ATP-binding</keyword>
<dbReference type="EMBL" id="LNQE01001894">
    <property type="protein sequence ID" value="KUG03090.1"/>
    <property type="molecule type" value="Genomic_DNA"/>
</dbReference>
<evidence type="ECO:0000256" key="11">
    <source>
        <dbReference type="SAM" id="Coils"/>
    </source>
</evidence>
<dbReference type="FunFam" id="3.40.50.300:FF:000011">
    <property type="entry name" value="Putative ABC transporter ATP-binding component"/>
    <property type="match status" value="1"/>
</dbReference>
<evidence type="ECO:0000256" key="6">
    <source>
        <dbReference type="ARBA" id="ARBA00022801"/>
    </source>
</evidence>
<dbReference type="GO" id="GO:0003677">
    <property type="term" value="F:DNA binding"/>
    <property type="evidence" value="ECO:0007669"/>
    <property type="project" value="InterPro"/>
</dbReference>
<evidence type="ECO:0000256" key="4">
    <source>
        <dbReference type="ARBA" id="ARBA00022737"/>
    </source>
</evidence>
<keyword evidence="5" id="KW-0547">Nucleotide-binding</keyword>